<accession>A0A167MBX4</accession>
<dbReference type="Pfam" id="PF04031">
    <property type="entry name" value="Las1"/>
    <property type="match status" value="1"/>
</dbReference>
<sequence length="433" mass="47556">MQLPRRVPWTSLSELEQVSEWIYSPDSLPQDRERALHRLSAWATITPLPSSLSATLALLSALSVDTPSPSQSLPARQAYTLALIRLVNGLVDPLQGGMYARPIAHIARQLGLPGWWVELRHQGTHEDLPGLAVLREAAHEALDWLYTHYFLPTLHASAPPSHQTIPSPPPLKAYKTLAKAIARDASLAVRSRQEMDAVLRAFDRWVGEVRVAVSRGGWGEEGERETMEAVSDSLLERGGLVPVSRKKRPTMKDPSLPSELATLWHRLLQHLQANHPLFAPALYSALLARLAAPVEGEEDSTLDACLVGWAVWTVHAWEEALGGRAEALAQACVALGETDDLRRAPLRALVRLLSEGGELEGRAEALLAISGGGRVGVRRSSFLLVPFSRRVEKWETLMLIVQGWEGAVEEMEARLSKLDRAVRPSLPLPGLGI</sequence>
<dbReference type="PANTHER" id="PTHR15002">
    <property type="entry name" value="RIBOSOMAL BIOGENESIS PROTEIN LAS1L"/>
    <property type="match status" value="1"/>
</dbReference>
<dbReference type="STRING" id="1330018.A0A167MBX4"/>
<dbReference type="GO" id="GO:0004519">
    <property type="term" value="F:endonuclease activity"/>
    <property type="evidence" value="ECO:0007669"/>
    <property type="project" value="InterPro"/>
</dbReference>
<protein>
    <submittedName>
        <fullName evidence="1">Las1-domain-containing protein</fullName>
    </submittedName>
</protein>
<dbReference type="EMBL" id="KV417283">
    <property type="protein sequence ID" value="KZO96554.1"/>
    <property type="molecule type" value="Genomic_DNA"/>
</dbReference>
<evidence type="ECO:0000313" key="2">
    <source>
        <dbReference type="Proteomes" id="UP000076738"/>
    </source>
</evidence>
<dbReference type="AlphaFoldDB" id="A0A167MBX4"/>
<dbReference type="OrthoDB" id="10263222at2759"/>
<dbReference type="GO" id="GO:0090730">
    <property type="term" value="C:Las1 complex"/>
    <property type="evidence" value="ECO:0007669"/>
    <property type="project" value="InterPro"/>
</dbReference>
<gene>
    <name evidence="1" type="ORF">CALVIDRAFT_480922</name>
</gene>
<dbReference type="GO" id="GO:0000470">
    <property type="term" value="P:maturation of LSU-rRNA"/>
    <property type="evidence" value="ECO:0007669"/>
    <property type="project" value="TreeGrafter"/>
</dbReference>
<dbReference type="PANTHER" id="PTHR15002:SF0">
    <property type="entry name" value="RIBOSOMAL BIOGENESIS PROTEIN LAS1L"/>
    <property type="match status" value="1"/>
</dbReference>
<dbReference type="GO" id="GO:0030687">
    <property type="term" value="C:preribosome, large subunit precursor"/>
    <property type="evidence" value="ECO:0007669"/>
    <property type="project" value="TreeGrafter"/>
</dbReference>
<dbReference type="InterPro" id="IPR007174">
    <property type="entry name" value="Las1"/>
</dbReference>
<dbReference type="GO" id="GO:0000460">
    <property type="term" value="P:maturation of 5.8S rRNA"/>
    <property type="evidence" value="ECO:0007669"/>
    <property type="project" value="TreeGrafter"/>
</dbReference>
<proteinExistence type="predicted"/>
<reference evidence="1 2" key="1">
    <citation type="journal article" date="2016" name="Mol. Biol. Evol.">
        <title>Comparative Genomics of Early-Diverging Mushroom-Forming Fungi Provides Insights into the Origins of Lignocellulose Decay Capabilities.</title>
        <authorList>
            <person name="Nagy L.G."/>
            <person name="Riley R."/>
            <person name="Tritt A."/>
            <person name="Adam C."/>
            <person name="Daum C."/>
            <person name="Floudas D."/>
            <person name="Sun H."/>
            <person name="Yadav J.S."/>
            <person name="Pangilinan J."/>
            <person name="Larsson K.H."/>
            <person name="Matsuura K."/>
            <person name="Barry K."/>
            <person name="Labutti K."/>
            <person name="Kuo R."/>
            <person name="Ohm R.A."/>
            <person name="Bhattacharya S.S."/>
            <person name="Shirouzu T."/>
            <person name="Yoshinaga Y."/>
            <person name="Martin F.M."/>
            <person name="Grigoriev I.V."/>
            <person name="Hibbett D.S."/>
        </authorList>
    </citation>
    <scope>NUCLEOTIDE SEQUENCE [LARGE SCALE GENOMIC DNA]</scope>
    <source>
        <strain evidence="1 2">TUFC12733</strain>
    </source>
</reference>
<keyword evidence="2" id="KW-1185">Reference proteome</keyword>
<evidence type="ECO:0000313" key="1">
    <source>
        <dbReference type="EMBL" id="KZO96554.1"/>
    </source>
</evidence>
<dbReference type="Proteomes" id="UP000076738">
    <property type="component" value="Unassembled WGS sequence"/>
</dbReference>
<name>A0A167MBX4_CALVF</name>
<organism evidence="1 2">
    <name type="scientific">Calocera viscosa (strain TUFC12733)</name>
    <dbReference type="NCBI Taxonomy" id="1330018"/>
    <lineage>
        <taxon>Eukaryota</taxon>
        <taxon>Fungi</taxon>
        <taxon>Dikarya</taxon>
        <taxon>Basidiomycota</taxon>
        <taxon>Agaricomycotina</taxon>
        <taxon>Dacrymycetes</taxon>
        <taxon>Dacrymycetales</taxon>
        <taxon>Dacrymycetaceae</taxon>
        <taxon>Calocera</taxon>
    </lineage>
</organism>